<proteinExistence type="predicted"/>
<gene>
    <name evidence="1" type="ORF">B1B_13117</name>
</gene>
<evidence type="ECO:0000313" key="1">
    <source>
        <dbReference type="EMBL" id="EQD45281.1"/>
    </source>
</evidence>
<dbReference type="AlphaFoldDB" id="T0ZBA0"/>
<reference evidence="1" key="1">
    <citation type="submission" date="2013-08" db="EMBL/GenBank/DDBJ databases">
        <authorList>
            <person name="Mendez C."/>
            <person name="Richter M."/>
            <person name="Ferrer M."/>
            <person name="Sanchez J."/>
        </authorList>
    </citation>
    <scope>NUCLEOTIDE SEQUENCE</scope>
</reference>
<comment type="caution">
    <text evidence="1">The sequence shown here is derived from an EMBL/GenBank/DDBJ whole genome shotgun (WGS) entry which is preliminary data.</text>
</comment>
<feature type="non-terminal residue" evidence="1">
    <location>
        <position position="1"/>
    </location>
</feature>
<protein>
    <submittedName>
        <fullName evidence="1">Uncharacterized protein</fullName>
    </submittedName>
</protein>
<organism evidence="1">
    <name type="scientific">mine drainage metagenome</name>
    <dbReference type="NCBI Taxonomy" id="410659"/>
    <lineage>
        <taxon>unclassified sequences</taxon>
        <taxon>metagenomes</taxon>
        <taxon>ecological metagenomes</taxon>
    </lineage>
</organism>
<accession>T0ZBA0</accession>
<name>T0ZBA0_9ZZZZ</name>
<reference evidence="1" key="2">
    <citation type="journal article" date="2014" name="ISME J.">
        <title>Microbial stratification in low pH oxic and suboxic macroscopic growths along an acid mine drainage.</title>
        <authorList>
            <person name="Mendez-Garcia C."/>
            <person name="Mesa V."/>
            <person name="Sprenger R.R."/>
            <person name="Richter M."/>
            <person name="Diez M.S."/>
            <person name="Solano J."/>
            <person name="Bargiela R."/>
            <person name="Golyshina O.V."/>
            <person name="Manteca A."/>
            <person name="Ramos J.L."/>
            <person name="Gallego J.R."/>
            <person name="Llorente I."/>
            <person name="Martins Dos Santos V.A."/>
            <person name="Jensen O.N."/>
            <person name="Pelaez A.I."/>
            <person name="Sanchez J."/>
            <person name="Ferrer M."/>
        </authorList>
    </citation>
    <scope>NUCLEOTIDE SEQUENCE</scope>
</reference>
<sequence length="117" mass="12863">LEKPDALSLVKIGYTPEEAECALRSIKHYPGFDLNQIRDAISGLATTSQANQAVSMARELIITIIKSSEDPKGCKYDDIMTAMEAQGVDRQTVDEALNLLGSEGEVYEVSLKRFRAI</sequence>
<dbReference type="EMBL" id="AUZY01008629">
    <property type="protein sequence ID" value="EQD45281.1"/>
    <property type="molecule type" value="Genomic_DNA"/>
</dbReference>
<dbReference type="Gene3D" id="1.10.10.10">
    <property type="entry name" value="Winged helix-like DNA-binding domain superfamily/Winged helix DNA-binding domain"/>
    <property type="match status" value="1"/>
</dbReference>
<dbReference type="InterPro" id="IPR036388">
    <property type="entry name" value="WH-like_DNA-bd_sf"/>
</dbReference>